<name>A0A6S7IWJ8_PARCT</name>
<evidence type="ECO:0000313" key="2">
    <source>
        <dbReference type="EMBL" id="CAB4023765.1"/>
    </source>
</evidence>
<keyword evidence="3" id="KW-1185">Reference proteome</keyword>
<protein>
    <submittedName>
        <fullName evidence="2">---NA</fullName>
    </submittedName>
</protein>
<dbReference type="EMBL" id="CACRXK020012668">
    <property type="protein sequence ID" value="CAB4023765.1"/>
    <property type="molecule type" value="Genomic_DNA"/>
</dbReference>
<proteinExistence type="predicted"/>
<comment type="caution">
    <text evidence="2">The sequence shown here is derived from an EMBL/GenBank/DDBJ whole genome shotgun (WGS) entry which is preliminary data.</text>
</comment>
<gene>
    <name evidence="2" type="ORF">PACLA_8A064451</name>
</gene>
<dbReference type="PROSITE" id="PS50038">
    <property type="entry name" value="FZ"/>
    <property type="match status" value="1"/>
</dbReference>
<accession>A0A6S7IWJ8</accession>
<dbReference type="OrthoDB" id="10440502at2759"/>
<organism evidence="2 3">
    <name type="scientific">Paramuricea clavata</name>
    <name type="common">Red gorgonian</name>
    <name type="synonym">Violescent sea-whip</name>
    <dbReference type="NCBI Taxonomy" id="317549"/>
    <lineage>
        <taxon>Eukaryota</taxon>
        <taxon>Metazoa</taxon>
        <taxon>Cnidaria</taxon>
        <taxon>Anthozoa</taxon>
        <taxon>Octocorallia</taxon>
        <taxon>Malacalcyonacea</taxon>
        <taxon>Plexauridae</taxon>
        <taxon>Paramuricea</taxon>
    </lineage>
</organism>
<reference evidence="2" key="1">
    <citation type="submission" date="2020-04" db="EMBL/GenBank/DDBJ databases">
        <authorList>
            <person name="Alioto T."/>
            <person name="Alioto T."/>
            <person name="Gomez Garrido J."/>
        </authorList>
    </citation>
    <scope>NUCLEOTIDE SEQUENCE</scope>
    <source>
        <strain evidence="2">A484AB</strain>
    </source>
</reference>
<comment type="caution">
    <text evidence="1">Lacks conserved residue(s) required for the propagation of feature annotation.</text>
</comment>
<evidence type="ECO:0000256" key="1">
    <source>
        <dbReference type="PROSITE-ProRule" id="PRU00090"/>
    </source>
</evidence>
<dbReference type="Proteomes" id="UP001152795">
    <property type="component" value="Unassembled WGS sequence"/>
</dbReference>
<dbReference type="AlphaFoldDB" id="A0A6S7IWJ8"/>
<sequence length="306" mass="33483">MYSIISSVVILYICFAVDTTLAAENAYIVVELPDIPCKDSSSAISTCSGSLGYKIPDFSNFPNPPDLSTVRNNIPSIVSVFGLHGEKCSKAGTKYFCQIAYPFRCKDAYVEIDLKELEASCDEGRKDCSSLNSLFNCSSLANDTNLQTKFPRKLACNVFPVLKNDPYSCEANYKVYSENVTELNMAANRIAFVHMMLKNSNIPDAECEKNLADVVCKVSIPACSKDQTKIVSLLSKQDCRKIVGCVNKTNNANLIQTSHSACDSLPDGTIAKKYSLDNVYDNKAAGPAMAFSTILFFATLVNPSFF</sequence>
<dbReference type="SUPFAM" id="SSF63501">
    <property type="entry name" value="Frizzled cysteine-rich domain"/>
    <property type="match status" value="1"/>
</dbReference>
<dbReference type="InterPro" id="IPR036790">
    <property type="entry name" value="Frizzled_dom_sf"/>
</dbReference>
<dbReference type="InterPro" id="IPR020067">
    <property type="entry name" value="Frizzled_dom"/>
</dbReference>
<evidence type="ECO:0000313" key="3">
    <source>
        <dbReference type="Proteomes" id="UP001152795"/>
    </source>
</evidence>